<protein>
    <submittedName>
        <fullName evidence="1">Unannotated protein</fullName>
    </submittedName>
</protein>
<dbReference type="PANTHER" id="PTHR43884:SF12">
    <property type="entry name" value="ISOVALERYL-COA DEHYDROGENASE, MITOCHONDRIAL-RELATED"/>
    <property type="match status" value="1"/>
</dbReference>
<name>A0A6J7EF86_9ZZZZ</name>
<accession>A0A6J7EF86</accession>
<dbReference type="InterPro" id="IPR009100">
    <property type="entry name" value="AcylCoA_DH/oxidase_NM_dom_sf"/>
</dbReference>
<evidence type="ECO:0000313" key="1">
    <source>
        <dbReference type="EMBL" id="CAB4881942.1"/>
    </source>
</evidence>
<dbReference type="AlphaFoldDB" id="A0A6J7EF86"/>
<dbReference type="EMBL" id="CAFBLS010000184">
    <property type="protein sequence ID" value="CAB4881942.1"/>
    <property type="molecule type" value="Genomic_DNA"/>
</dbReference>
<sequence>MIADFIAPRALESDATGVARASIDALAAAGLLGIPLAPHAQRELGELLSAADASTWFCWVQHQTPLKTLANAEATPAAPAVAALKARWLAGMESGEYLAAVAFAHVRRPGAPNPLATRVAGGWRFTGTLDWVTSWDIADVVMIMARGDGADAGTLVSAFLPAGRSSEAVDGLHVGEPLRLLAMSGTHTRPLCLSDVFIPDESVAAVHDAPAWLEADALKTSDANPAAFGVTRGALGELAGIADERQDRTLADVVESLAAQCREIRGRAYALADVASLANREDRLDLRAASLELAIRASTAVVIARAGAAIIAGTSAERRVRESVFLQVQAQTAESRRAALARYL</sequence>
<proteinExistence type="predicted"/>
<dbReference type="Gene3D" id="2.40.110.10">
    <property type="entry name" value="Butyryl-CoA Dehydrogenase, subunit A, domain 2"/>
    <property type="match status" value="1"/>
</dbReference>
<reference evidence="1" key="1">
    <citation type="submission" date="2020-05" db="EMBL/GenBank/DDBJ databases">
        <authorList>
            <person name="Chiriac C."/>
            <person name="Salcher M."/>
            <person name="Ghai R."/>
            <person name="Kavagutti S V."/>
        </authorList>
    </citation>
    <scope>NUCLEOTIDE SEQUENCE</scope>
</reference>
<gene>
    <name evidence="1" type="ORF">UFOPK3402_01391</name>
</gene>
<dbReference type="PANTHER" id="PTHR43884">
    <property type="entry name" value="ACYL-COA DEHYDROGENASE"/>
    <property type="match status" value="1"/>
</dbReference>
<dbReference type="SUPFAM" id="SSF56645">
    <property type="entry name" value="Acyl-CoA dehydrogenase NM domain-like"/>
    <property type="match status" value="1"/>
</dbReference>
<dbReference type="GO" id="GO:0003995">
    <property type="term" value="F:acyl-CoA dehydrogenase activity"/>
    <property type="evidence" value="ECO:0007669"/>
    <property type="project" value="TreeGrafter"/>
</dbReference>
<dbReference type="InterPro" id="IPR046373">
    <property type="entry name" value="Acyl-CoA_Oxase/DH_mid-dom_sf"/>
</dbReference>
<organism evidence="1">
    <name type="scientific">freshwater metagenome</name>
    <dbReference type="NCBI Taxonomy" id="449393"/>
    <lineage>
        <taxon>unclassified sequences</taxon>
        <taxon>metagenomes</taxon>
        <taxon>ecological metagenomes</taxon>
    </lineage>
</organism>